<dbReference type="PANTHER" id="PTHR30408">
    <property type="entry name" value="TYPE-1 RESTRICTION ENZYME ECOKI SPECIFICITY PROTEIN"/>
    <property type="match status" value="1"/>
</dbReference>
<dbReference type="Gene3D" id="3.90.220.20">
    <property type="entry name" value="DNA methylase specificity domains"/>
    <property type="match status" value="2"/>
</dbReference>
<dbReference type="InterPro" id="IPR000055">
    <property type="entry name" value="Restrct_endonuc_typeI_TRD"/>
</dbReference>
<keyword evidence="6" id="KW-1185">Reference proteome</keyword>
<dbReference type="AlphaFoldDB" id="A0A1G6SXM5"/>
<organism evidence="5 6">
    <name type="scientific">Aquimonas voraii</name>
    <dbReference type="NCBI Taxonomy" id="265719"/>
    <lineage>
        <taxon>Bacteria</taxon>
        <taxon>Pseudomonadati</taxon>
        <taxon>Pseudomonadota</taxon>
        <taxon>Gammaproteobacteria</taxon>
        <taxon>Lysobacterales</taxon>
        <taxon>Lysobacteraceae</taxon>
        <taxon>Aquimonas</taxon>
    </lineage>
</organism>
<evidence type="ECO:0000313" key="5">
    <source>
        <dbReference type="EMBL" id="SDD21539.1"/>
    </source>
</evidence>
<dbReference type="InterPro" id="IPR044946">
    <property type="entry name" value="Restrct_endonuc_typeI_TRD_sf"/>
</dbReference>
<reference evidence="5 6" key="1">
    <citation type="submission" date="2016-10" db="EMBL/GenBank/DDBJ databases">
        <authorList>
            <person name="de Groot N.N."/>
        </authorList>
    </citation>
    <scope>NUCLEOTIDE SEQUENCE [LARGE SCALE GENOMIC DNA]</scope>
    <source>
        <strain evidence="5 6">DSM 16957</strain>
    </source>
</reference>
<dbReference type="InterPro" id="IPR052021">
    <property type="entry name" value="Type-I_RS_S_subunit"/>
</dbReference>
<keyword evidence="3" id="KW-0238">DNA-binding</keyword>
<comment type="similarity">
    <text evidence="1">Belongs to the type-I restriction system S methylase family.</text>
</comment>
<dbReference type="OrthoDB" id="9798929at2"/>
<dbReference type="SUPFAM" id="SSF116734">
    <property type="entry name" value="DNA methylase specificity domain"/>
    <property type="match status" value="2"/>
</dbReference>
<protein>
    <submittedName>
        <fullName evidence="5">Type I restriction enzyme, S subunit</fullName>
    </submittedName>
</protein>
<dbReference type="CDD" id="cd17267">
    <property type="entry name" value="RMtype1_S_EcoAO83I-TRD1-CR1_like"/>
    <property type="match status" value="2"/>
</dbReference>
<feature type="domain" description="Type I restriction modification DNA specificity" evidence="4">
    <location>
        <begin position="40"/>
        <end position="157"/>
    </location>
</feature>
<proteinExistence type="inferred from homology"/>
<dbReference type="EMBL" id="FNAG01000001">
    <property type="protein sequence ID" value="SDD21539.1"/>
    <property type="molecule type" value="Genomic_DNA"/>
</dbReference>
<name>A0A1G6SXM5_9GAMM</name>
<accession>A0A1G6SXM5</accession>
<sequence length="385" mass="43269">MGGEWRRTSLGKFVTLQRGHDLPDEKRRPGCTPVLGSFGITGWHDEAKARGPGVTVGRSGASFGVVSYTSADYWPLNTALYVIDFHGNDERFAYYFLKQFDFTGYNSGSAQPSLNRNFIHPVPVDIPPVVEQRAIAHILGTLDDKIELNRRRNQTLEAMARALFKDWFVDFGPVRAKMEGREPYLPADLWQLFPDRLDDEGKPDGWSSVRLDDALVLQRGFDLPASSRTQGPYPVVAASGINGYHDKYMVKGPGVTTGRSGVLGRVFLIDGDFWPLNTSLWVKEFKRVSPYYAFELLRGLDFEMFNAGSAVPTLNRNHVHNLQIIAPPSRLIDAFDAQLMPMRKAQKKNEDECSSLANLRDTLLPKLISGELRISDAETFRERVT</sequence>
<evidence type="ECO:0000259" key="4">
    <source>
        <dbReference type="Pfam" id="PF01420"/>
    </source>
</evidence>
<evidence type="ECO:0000256" key="3">
    <source>
        <dbReference type="ARBA" id="ARBA00023125"/>
    </source>
</evidence>
<gene>
    <name evidence="5" type="ORF">SAMN04488509_101757</name>
</gene>
<dbReference type="STRING" id="265719.SAMN04488509_101757"/>
<keyword evidence="2" id="KW-0680">Restriction system</keyword>
<dbReference type="PANTHER" id="PTHR30408:SF13">
    <property type="entry name" value="TYPE I RESTRICTION ENZYME HINDI SPECIFICITY SUBUNIT"/>
    <property type="match status" value="1"/>
</dbReference>
<evidence type="ECO:0000256" key="2">
    <source>
        <dbReference type="ARBA" id="ARBA00022747"/>
    </source>
</evidence>
<dbReference type="Pfam" id="PF01420">
    <property type="entry name" value="Methylase_S"/>
    <property type="match status" value="2"/>
</dbReference>
<feature type="domain" description="Type I restriction modification DNA specificity" evidence="4">
    <location>
        <begin position="203"/>
        <end position="329"/>
    </location>
</feature>
<dbReference type="Proteomes" id="UP000199603">
    <property type="component" value="Unassembled WGS sequence"/>
</dbReference>
<dbReference type="GO" id="GO:0009307">
    <property type="term" value="P:DNA restriction-modification system"/>
    <property type="evidence" value="ECO:0007669"/>
    <property type="project" value="UniProtKB-KW"/>
</dbReference>
<evidence type="ECO:0000313" key="6">
    <source>
        <dbReference type="Proteomes" id="UP000199603"/>
    </source>
</evidence>
<dbReference type="GO" id="GO:0003677">
    <property type="term" value="F:DNA binding"/>
    <property type="evidence" value="ECO:0007669"/>
    <property type="project" value="UniProtKB-KW"/>
</dbReference>
<evidence type="ECO:0000256" key="1">
    <source>
        <dbReference type="ARBA" id="ARBA00010923"/>
    </source>
</evidence>